<protein>
    <submittedName>
        <fullName evidence="1">Uncharacterized protein</fullName>
    </submittedName>
</protein>
<dbReference type="EMBL" id="CP134190">
    <property type="protein sequence ID" value="WPB05615.1"/>
    <property type="molecule type" value="Genomic_DNA"/>
</dbReference>
<evidence type="ECO:0000313" key="1">
    <source>
        <dbReference type="EMBL" id="WPB05615.1"/>
    </source>
</evidence>
<accession>A0ABZ0P1F0</accession>
<reference evidence="1 2" key="1">
    <citation type="submission" date="2023-09" db="EMBL/GenBank/DDBJ databases">
        <title>Complete-Gapless Cercospora beticola genome.</title>
        <authorList>
            <person name="Wyatt N.A."/>
            <person name="Spanner R.E."/>
            <person name="Bolton M.D."/>
        </authorList>
    </citation>
    <scope>NUCLEOTIDE SEQUENCE [LARGE SCALE GENOMIC DNA]</scope>
    <source>
        <strain evidence="1">Cb09-40</strain>
    </source>
</reference>
<evidence type="ECO:0000313" key="2">
    <source>
        <dbReference type="Proteomes" id="UP001302367"/>
    </source>
</evidence>
<sequence>MAVDIVQICQTYSSVPVEPVHGGDCFLQLYSIRLIDADTIDPDPVDPKSEHSLNDELTETYDLLEAWGVALFSVHKLAKIYLFPEPSVRSDRVRRDLVRNKFLHLQRADVQ</sequence>
<dbReference type="Proteomes" id="UP001302367">
    <property type="component" value="Chromosome 7"/>
</dbReference>
<organism evidence="1 2">
    <name type="scientific">Cercospora beticola</name>
    <name type="common">Sugarbeet leaf spot fungus</name>
    <dbReference type="NCBI Taxonomy" id="122368"/>
    <lineage>
        <taxon>Eukaryota</taxon>
        <taxon>Fungi</taxon>
        <taxon>Dikarya</taxon>
        <taxon>Ascomycota</taxon>
        <taxon>Pezizomycotina</taxon>
        <taxon>Dothideomycetes</taxon>
        <taxon>Dothideomycetidae</taxon>
        <taxon>Mycosphaerellales</taxon>
        <taxon>Mycosphaerellaceae</taxon>
        <taxon>Cercospora</taxon>
    </lineage>
</organism>
<dbReference type="GeneID" id="90644641"/>
<dbReference type="RefSeq" id="XP_065459349.1">
    <property type="nucleotide sequence ID" value="XM_065603277.1"/>
</dbReference>
<proteinExistence type="predicted"/>
<name>A0ABZ0P1F0_CERBT</name>
<keyword evidence="2" id="KW-1185">Reference proteome</keyword>
<gene>
    <name evidence="1" type="ORF">RHO25_010268</name>
</gene>